<keyword evidence="7" id="KW-0548">Nucleotidyltransferase</keyword>
<dbReference type="CDD" id="cd09272">
    <property type="entry name" value="RNase_HI_RT_Ty1"/>
    <property type="match status" value="1"/>
</dbReference>
<feature type="domain" description="Reverse transcriptase Ty1/copia-type" evidence="3">
    <location>
        <begin position="1211"/>
        <end position="1262"/>
    </location>
</feature>
<dbReference type="SUPFAM" id="SSF56672">
    <property type="entry name" value="DNA/RNA polymerases"/>
    <property type="match status" value="1"/>
</dbReference>
<proteinExistence type="predicted"/>
<evidence type="ECO:0000259" key="3">
    <source>
        <dbReference type="Pfam" id="PF07727"/>
    </source>
</evidence>
<evidence type="ECO:0000259" key="6">
    <source>
        <dbReference type="Pfam" id="PF25597"/>
    </source>
</evidence>
<comment type="caution">
    <text evidence="7">The sequence shown here is derived from an EMBL/GenBank/DDBJ whole genome shotgun (WGS) entry which is preliminary data.</text>
</comment>
<evidence type="ECO:0000259" key="4">
    <source>
        <dbReference type="Pfam" id="PF13976"/>
    </source>
</evidence>
<dbReference type="InterPro" id="IPR000477">
    <property type="entry name" value="RT_dom"/>
</dbReference>
<organism evidence="7 8">
    <name type="scientific">Tanacetum coccineum</name>
    <dbReference type="NCBI Taxonomy" id="301880"/>
    <lineage>
        <taxon>Eukaryota</taxon>
        <taxon>Viridiplantae</taxon>
        <taxon>Streptophyta</taxon>
        <taxon>Embryophyta</taxon>
        <taxon>Tracheophyta</taxon>
        <taxon>Spermatophyta</taxon>
        <taxon>Magnoliopsida</taxon>
        <taxon>eudicotyledons</taxon>
        <taxon>Gunneridae</taxon>
        <taxon>Pentapetalae</taxon>
        <taxon>asterids</taxon>
        <taxon>campanulids</taxon>
        <taxon>Asterales</taxon>
        <taxon>Asteraceae</taxon>
        <taxon>Asteroideae</taxon>
        <taxon>Anthemideae</taxon>
        <taxon>Anthemidinae</taxon>
        <taxon>Tanacetum</taxon>
    </lineage>
</organism>
<feature type="domain" description="Reverse transcriptase Ty1/copia-type" evidence="3">
    <location>
        <begin position="1263"/>
        <end position="1336"/>
    </location>
</feature>
<dbReference type="PANTHER" id="PTHR48462">
    <property type="entry name" value="PROTEIN, PUTATIVE-RELATED"/>
    <property type="match status" value="1"/>
</dbReference>
<sequence length="1522" mass="170287">MNHLSTNATDLMVSCDSTKVHEPVSGETSSGNTVTDSTTSKKRKRNQRAKKTAAGDTLNAKVDEVVGGEMVLGKTVTDDTTPKKKKRKRNKKKKKVAGDILSAKVNEIRIDTSSGDLRRIIRCLQRHLLGSTILEGKFLAISESGMDESKENQSQPFKAKHPYKPPPSMPSITFSEPPIVAEIDSVFCCIKSFSKVSGGAEAILHSVNRVLSEYHNDGSLAMLTVDFSNAFNRVDRLTLLHKVRAKCPSISLWVDFLYGQASRLYIEDTHIWSATRVQQGDPLGPLLFALILHPLLHKIKDRCKLLLHAWYLDDGTVIRDSEEVDRVLDIIKLHEGLFPVDIRRPSLGVKLIEGAISRDANFISGLAMRRAADAVDLMSLLPYGICGMDDDYVSALACLRDTILSFDFSGFTNKDTVPSKSQQTLANVFFSEMDFLLAIPIDELGQHMSLVEYRIILKYRLMIPLFLVDAICPVCRKACLESFGEHVVHCKELPGFKYRHDMVRDVFFYICRRVGISAKKEAPVNFLIDPSDGRSTLRSAAVLVFRWVGGKHACVDLTEVSPLVRLSSRGFTAGQAALKAASCKVTKHEKACIKNQHVFIPFAFDTFGFLAPEAVELLSRVQRVMHSNVMTPRTTDDVFKHIGFAIQKGLAAQLVARLPSTTISSDDKISNLDLSNPLHLQTSDFNSNTIISVKLTRTENYKVWAAAMKLAINTRNKIDFLDGTCFKSTYANSAPLSNQWDRCNSIMLSWLLNSVSEELFLGQIFSDNASEVWAELKETYDKLDGSTIFNLLQKIHNFKQGELTVSEYYHKLNSLWREFDILTKLSKSSLLAREILPDVKDALAIISREESHRGIASSSSGSANMAVTLGWIIDSGANQHMTSSTLNMFGVIDITDLNLASTDLHQNKIVGTGSKNDGLYMFDYVSPLSSNSHTIGNLSAVCFISKSMWHTRLGHPSDQAINMLQQELNFTKDSHVSPCDICHKAKQIREPFSFSDHQATKIGELIHLDLWGPYKVTECVLTAAYLIDRLPSSVLNGKSPFELVYGFKPKLSHLRSFGCLCFTYVNNSNKFSTKPEKYVLIGFSTTKTAYKVYSLESKKIYYSRDIKFYENIFPFKMNNSLQKEQSILSESSDNNVNGINFSNERHSDFQSSLSLNDDGRVYDTPHNDGNDHSCSSNVDECEDNFLTSMGETSTFKGNVHINSNSPAQGNLSQNISQDVYMTLPPGFDTDKFKVCKLNKSLYGLKQAPRQWNAKLTQALTEHDDIVVTGNNLNEIDKFKQFLKSKFQIKDLGKLKYFLGIEVLDNKDGICLSQRKYCLELLHEFGLLAAKHVDTPLRENATLNHTESDDDHLLVNVSNYQRLVAYADSNWARCPATRKSVSGYCVFLGDSLVTWKSKKQSTLSRSSAKAEYRSMASATCEVIWLSNLLGDMGVKNLLPVVMYCDNSSALQIAANPIFHEKSKHFEIVVHLVREKVASGVIKTEKIHTTQQIADILIKGLDIEQHKILCSKLGMLDMFKLEKT</sequence>
<keyword evidence="7" id="KW-0808">Transferase</keyword>
<reference evidence="7" key="1">
    <citation type="journal article" date="2022" name="Int. J. Mol. Sci.">
        <title>Draft Genome of Tanacetum Coccineum: Genomic Comparison of Closely Related Tanacetum-Family Plants.</title>
        <authorList>
            <person name="Yamashiro T."/>
            <person name="Shiraishi A."/>
            <person name="Nakayama K."/>
            <person name="Satake H."/>
        </authorList>
    </citation>
    <scope>NUCLEOTIDE SEQUENCE</scope>
</reference>
<feature type="domain" description="GAG-pre-integrase" evidence="4">
    <location>
        <begin position="942"/>
        <end position="987"/>
    </location>
</feature>
<evidence type="ECO:0000313" key="7">
    <source>
        <dbReference type="EMBL" id="GJS68950.1"/>
    </source>
</evidence>
<dbReference type="PANTHER" id="PTHR48462:SF1">
    <property type="entry name" value="PROTEIN, PUTATIVE-RELATED"/>
    <property type="match status" value="1"/>
</dbReference>
<reference evidence="7" key="2">
    <citation type="submission" date="2022-01" db="EMBL/GenBank/DDBJ databases">
        <authorList>
            <person name="Yamashiro T."/>
            <person name="Shiraishi A."/>
            <person name="Satake H."/>
            <person name="Nakayama K."/>
        </authorList>
    </citation>
    <scope>NUCLEOTIDE SEQUENCE</scope>
</reference>
<feature type="domain" description="Reverse transcriptase" evidence="2">
    <location>
        <begin position="215"/>
        <end position="326"/>
    </location>
</feature>
<evidence type="ECO:0000313" key="8">
    <source>
        <dbReference type="Proteomes" id="UP001151760"/>
    </source>
</evidence>
<dbReference type="Pfam" id="PF00078">
    <property type="entry name" value="RVT_1"/>
    <property type="match status" value="1"/>
</dbReference>
<feature type="region of interest" description="Disordered" evidence="1">
    <location>
        <begin position="76"/>
        <end position="97"/>
    </location>
</feature>
<evidence type="ECO:0000259" key="5">
    <source>
        <dbReference type="Pfam" id="PF14244"/>
    </source>
</evidence>
<dbReference type="InterPro" id="IPR025724">
    <property type="entry name" value="GAG-pre-integrase_dom"/>
</dbReference>
<feature type="domain" description="Retrotransposon Copia-like N-terminal" evidence="5">
    <location>
        <begin position="683"/>
        <end position="726"/>
    </location>
</feature>
<protein>
    <submittedName>
        <fullName evidence="7">Reverse transcriptase domain-containing protein</fullName>
    </submittedName>
</protein>
<dbReference type="Pfam" id="PF07727">
    <property type="entry name" value="RVT_2"/>
    <property type="match status" value="2"/>
</dbReference>
<feature type="compositionally biased region" description="Polar residues" evidence="1">
    <location>
        <begin position="26"/>
        <end position="38"/>
    </location>
</feature>
<name>A0ABQ4XVU3_9ASTR</name>
<keyword evidence="8" id="KW-1185">Reference proteome</keyword>
<feature type="compositionally biased region" description="Basic residues" evidence="1">
    <location>
        <begin position="83"/>
        <end position="95"/>
    </location>
</feature>
<dbReference type="InterPro" id="IPR013103">
    <property type="entry name" value="RVT_2"/>
</dbReference>
<dbReference type="Proteomes" id="UP001151760">
    <property type="component" value="Unassembled WGS sequence"/>
</dbReference>
<evidence type="ECO:0000259" key="2">
    <source>
        <dbReference type="Pfam" id="PF00078"/>
    </source>
</evidence>
<dbReference type="Pfam" id="PF14244">
    <property type="entry name" value="Retrotran_gag_3"/>
    <property type="match status" value="1"/>
</dbReference>
<gene>
    <name evidence="7" type="ORF">Tco_0683515</name>
</gene>
<dbReference type="Pfam" id="PF25597">
    <property type="entry name" value="SH3_retrovirus"/>
    <property type="match status" value="1"/>
</dbReference>
<dbReference type="GO" id="GO:0003964">
    <property type="term" value="F:RNA-directed DNA polymerase activity"/>
    <property type="evidence" value="ECO:0007669"/>
    <property type="project" value="UniProtKB-KW"/>
</dbReference>
<dbReference type="InterPro" id="IPR057670">
    <property type="entry name" value="SH3_retrovirus"/>
</dbReference>
<feature type="compositionally biased region" description="Basic residues" evidence="1">
    <location>
        <begin position="40"/>
        <end position="51"/>
    </location>
</feature>
<feature type="domain" description="Retroviral polymerase SH3-like" evidence="6">
    <location>
        <begin position="1059"/>
        <end position="1118"/>
    </location>
</feature>
<feature type="region of interest" description="Disordered" evidence="1">
    <location>
        <begin position="18"/>
        <end position="55"/>
    </location>
</feature>
<keyword evidence="7" id="KW-0695">RNA-directed DNA polymerase</keyword>
<accession>A0ABQ4XVU3</accession>
<dbReference type="EMBL" id="BQNB010009827">
    <property type="protein sequence ID" value="GJS68950.1"/>
    <property type="molecule type" value="Genomic_DNA"/>
</dbReference>
<dbReference type="InterPro" id="IPR029472">
    <property type="entry name" value="Copia-like_N"/>
</dbReference>
<dbReference type="InterPro" id="IPR043502">
    <property type="entry name" value="DNA/RNA_pol_sf"/>
</dbReference>
<dbReference type="Pfam" id="PF13976">
    <property type="entry name" value="gag_pre-integrs"/>
    <property type="match status" value="1"/>
</dbReference>
<evidence type="ECO:0000256" key="1">
    <source>
        <dbReference type="SAM" id="MobiDB-lite"/>
    </source>
</evidence>